<dbReference type="Proteomes" id="UP000827721">
    <property type="component" value="Unassembled WGS sequence"/>
</dbReference>
<feature type="region of interest" description="Disordered" evidence="1">
    <location>
        <begin position="178"/>
        <end position="221"/>
    </location>
</feature>
<keyword evidence="4" id="KW-1185">Reference proteome</keyword>
<dbReference type="SUPFAM" id="SSF54236">
    <property type="entry name" value="Ubiquitin-like"/>
    <property type="match status" value="1"/>
</dbReference>
<feature type="compositionally biased region" description="Polar residues" evidence="1">
    <location>
        <begin position="97"/>
        <end position="121"/>
    </location>
</feature>
<feature type="region of interest" description="Disordered" evidence="1">
    <location>
        <begin position="611"/>
        <end position="638"/>
    </location>
</feature>
<feature type="region of interest" description="Disordered" evidence="1">
    <location>
        <begin position="870"/>
        <end position="893"/>
    </location>
</feature>
<dbReference type="PANTHER" id="PTHR15204:SF5">
    <property type="entry name" value="LARGE PROLINE-RICH PROTEIN BAG6 ISOFORM X1"/>
    <property type="match status" value="1"/>
</dbReference>
<dbReference type="Gene3D" id="3.10.20.90">
    <property type="entry name" value="Phosphatidylinositol 3-kinase Catalytic Subunit, Chain A, domain 1"/>
    <property type="match status" value="1"/>
</dbReference>
<name>A0ABQ8HRV4_9ROSI</name>
<evidence type="ECO:0000259" key="2">
    <source>
        <dbReference type="PROSITE" id="PS50053"/>
    </source>
</evidence>
<dbReference type="Pfam" id="PF00240">
    <property type="entry name" value="ubiquitin"/>
    <property type="match status" value="1"/>
</dbReference>
<evidence type="ECO:0000256" key="1">
    <source>
        <dbReference type="SAM" id="MobiDB-lite"/>
    </source>
</evidence>
<feature type="domain" description="Ubiquitin-like" evidence="2">
    <location>
        <begin position="24"/>
        <end position="99"/>
    </location>
</feature>
<dbReference type="InterPro" id="IPR000626">
    <property type="entry name" value="Ubiquitin-like_dom"/>
</dbReference>
<feature type="compositionally biased region" description="Polar residues" evidence="1">
    <location>
        <begin position="7"/>
        <end position="22"/>
    </location>
</feature>
<proteinExistence type="predicted"/>
<feature type="region of interest" description="Disordered" evidence="1">
    <location>
        <begin position="741"/>
        <end position="781"/>
    </location>
</feature>
<organism evidence="3 4">
    <name type="scientific">Xanthoceras sorbifolium</name>
    <dbReference type="NCBI Taxonomy" id="99658"/>
    <lineage>
        <taxon>Eukaryota</taxon>
        <taxon>Viridiplantae</taxon>
        <taxon>Streptophyta</taxon>
        <taxon>Embryophyta</taxon>
        <taxon>Tracheophyta</taxon>
        <taxon>Spermatophyta</taxon>
        <taxon>Magnoliopsida</taxon>
        <taxon>eudicotyledons</taxon>
        <taxon>Gunneridae</taxon>
        <taxon>Pentapetalae</taxon>
        <taxon>rosids</taxon>
        <taxon>malvids</taxon>
        <taxon>Sapindales</taxon>
        <taxon>Sapindaceae</taxon>
        <taxon>Xanthoceroideae</taxon>
        <taxon>Xanthoceras</taxon>
    </lineage>
</organism>
<evidence type="ECO:0000313" key="4">
    <source>
        <dbReference type="Proteomes" id="UP000827721"/>
    </source>
</evidence>
<protein>
    <recommendedName>
        <fullName evidence="2">Ubiquitin-like domain-containing protein</fullName>
    </recommendedName>
</protein>
<feature type="compositionally biased region" description="Polar residues" evidence="1">
    <location>
        <begin position="624"/>
        <end position="638"/>
    </location>
</feature>
<feature type="region of interest" description="Disordered" evidence="1">
    <location>
        <begin position="651"/>
        <end position="724"/>
    </location>
</feature>
<sequence>MADQHPNEGSSTSNVRGESSDSTVDINIKTLDSQIYSFQVEKNMPVSLFKEKIANDIGVPVGQQRLIFRGKVLKDDHLLSEYHLENGHTLHLVVRQPAQSQPSSDMSSGEANGTTGSQGNDANAGAPRNRVGQISHSVLLGTFNVGDQGEGIVPDLSRVIGAVMNSIGIGGQSAMNSGNFGTQFSASPNTPGQPPQENEADGTGRSVGSQSQGGGQAQSGQAFAGQLFQASPQVGQIPVAAAAVPIPSLNAPIPDSLNTLSEFMRSMEATLSLNGYQQSTSSTRLEDVPQTELPTNERGLPTPEALSIVLRRAQRLLSGHTIAAVSHLAGHLEQEGASSDPTIRGQIQEESVQVGIAMQHLGSLLLELGRVILTLRMGQSPVCSNPFFTLKFVNAESSVNSGPAVYISPSGPNPLMVQCGWLNVQEPFPLQTSSLFGGPAPSTNAMGIGPVGVGNAPRNINIHIHAGTALAPVVSAVGTRPSNGDGVQGDRGNNTGSPNSMGFGSGSIRVVPVRNVIATAVPSRPTGVAVSSAAQPGLASTVSQQPSDPALLSVMDEVNSRFRNFVGSMRQVTSGVGESFMQNVSGGSSAGNNVGNQQPNSMAAELGISLPGVLPESEGPKSQPECNQVRNNENMGVGLNTNDAASCSVGGSLSSLNGEPTVKSENTSENALGSSEKQDLSGSADAVPLGLGLGGLERKKRTKQPKTLVKSGDCGTSSAPLDQNLNSGQQLLQSLASRGSAMNRMGANDPSGQSPGVGRIMENIQSGGQDTDGQLDPGSAMSQVLGSPEINGLLSGFSDQTGVGSPDVLRNMLQQFTRSPQIMDTVNQIAQQIDGPGLGNMLSGLGGGQAGGIDLSRMVQQMMPVVSQALGRGGSAAPQHNERGSTGTDSHEDQDFQIGIQQVAQRIEHFDPPEEVFRAMVASTGQLQGNGINAEDLVNEVCSDESLAREYEEMLRHDLCRRLEGDSGGNN</sequence>
<dbReference type="SMART" id="SM00213">
    <property type="entry name" value="UBQ"/>
    <property type="match status" value="1"/>
</dbReference>
<feature type="compositionally biased region" description="Polar residues" evidence="1">
    <location>
        <begin position="178"/>
        <end position="190"/>
    </location>
</feature>
<dbReference type="InterPro" id="IPR029071">
    <property type="entry name" value="Ubiquitin-like_domsf"/>
</dbReference>
<dbReference type="PRINTS" id="PR00348">
    <property type="entry name" value="UBIQUITIN"/>
</dbReference>
<dbReference type="PROSITE" id="PS50053">
    <property type="entry name" value="UBIQUITIN_2"/>
    <property type="match status" value="1"/>
</dbReference>
<dbReference type="InterPro" id="IPR019956">
    <property type="entry name" value="Ubiquitin_dom"/>
</dbReference>
<evidence type="ECO:0000313" key="3">
    <source>
        <dbReference type="EMBL" id="KAH7567062.1"/>
    </source>
</evidence>
<feature type="compositionally biased region" description="Polar residues" evidence="1">
    <location>
        <begin position="651"/>
        <end position="675"/>
    </location>
</feature>
<feature type="region of interest" description="Disordered" evidence="1">
    <location>
        <begin position="97"/>
        <end position="128"/>
    </location>
</feature>
<reference evidence="3 4" key="1">
    <citation type="submission" date="2021-02" db="EMBL/GenBank/DDBJ databases">
        <title>Plant Genome Project.</title>
        <authorList>
            <person name="Zhang R.-G."/>
        </authorList>
    </citation>
    <scope>NUCLEOTIDE SEQUENCE [LARGE SCALE GENOMIC DNA]</scope>
    <source>
        <tissue evidence="3">Leaves</tissue>
    </source>
</reference>
<dbReference type="PANTHER" id="PTHR15204">
    <property type="entry name" value="LARGE PROLINE-RICH PROTEIN BAG6"/>
    <property type="match status" value="1"/>
</dbReference>
<comment type="caution">
    <text evidence="3">The sequence shown here is derived from an EMBL/GenBank/DDBJ whole genome shotgun (WGS) entry which is preliminary data.</text>
</comment>
<gene>
    <name evidence="3" type="ORF">JRO89_XS07G0011800</name>
</gene>
<feature type="compositionally biased region" description="Polar residues" evidence="1">
    <location>
        <begin position="491"/>
        <end position="502"/>
    </location>
</feature>
<dbReference type="EMBL" id="JAFEMO010000007">
    <property type="protein sequence ID" value="KAH7567062.1"/>
    <property type="molecule type" value="Genomic_DNA"/>
</dbReference>
<feature type="region of interest" description="Disordered" evidence="1">
    <location>
        <begin position="1"/>
        <end position="22"/>
    </location>
</feature>
<accession>A0ABQ8HRV4</accession>
<feature type="region of interest" description="Disordered" evidence="1">
    <location>
        <begin position="280"/>
        <end position="300"/>
    </location>
</feature>
<feature type="region of interest" description="Disordered" evidence="1">
    <location>
        <begin position="480"/>
        <end position="505"/>
    </location>
</feature>
<feature type="compositionally biased region" description="Polar residues" evidence="1">
    <location>
        <begin position="763"/>
        <end position="772"/>
    </location>
</feature>